<feature type="transmembrane region" description="Helical" evidence="2">
    <location>
        <begin position="385"/>
        <end position="404"/>
    </location>
</feature>
<feature type="repeat" description="TPR" evidence="1">
    <location>
        <begin position="144"/>
        <end position="177"/>
    </location>
</feature>
<comment type="caution">
    <text evidence="4">The sequence shown here is derived from an EMBL/GenBank/DDBJ whole genome shotgun (WGS) entry which is preliminary data.</text>
</comment>
<evidence type="ECO:0000313" key="4">
    <source>
        <dbReference type="EMBL" id="REC50625.1"/>
    </source>
</evidence>
<dbReference type="Proteomes" id="UP000256924">
    <property type="component" value="Unassembled WGS sequence"/>
</dbReference>
<dbReference type="SMART" id="SM00028">
    <property type="entry name" value="TPR"/>
    <property type="match status" value="3"/>
</dbReference>
<keyword evidence="2" id="KW-0812">Transmembrane</keyword>
<feature type="domain" description="HTH araC/xylS-type" evidence="3">
    <location>
        <begin position="453"/>
        <end position="561"/>
    </location>
</feature>
<evidence type="ECO:0000313" key="5">
    <source>
        <dbReference type="Proteomes" id="UP000256924"/>
    </source>
</evidence>
<dbReference type="SUPFAM" id="SSF48452">
    <property type="entry name" value="TPR-like"/>
    <property type="match status" value="2"/>
</dbReference>
<dbReference type="Pfam" id="PF12833">
    <property type="entry name" value="HTH_18"/>
    <property type="match status" value="1"/>
</dbReference>
<dbReference type="PROSITE" id="PS01124">
    <property type="entry name" value="HTH_ARAC_FAMILY_2"/>
    <property type="match status" value="1"/>
</dbReference>
<dbReference type="PROSITE" id="PS50005">
    <property type="entry name" value="TPR"/>
    <property type="match status" value="1"/>
</dbReference>
<dbReference type="RefSeq" id="WP_116098422.1">
    <property type="nucleotide sequence ID" value="NZ_QNVU01000014.1"/>
</dbReference>
<dbReference type="SMART" id="SM00342">
    <property type="entry name" value="HTH_ARAC"/>
    <property type="match status" value="1"/>
</dbReference>
<dbReference type="EMBL" id="QNVU01000014">
    <property type="protein sequence ID" value="REC50625.1"/>
    <property type="molecule type" value="Genomic_DNA"/>
</dbReference>
<dbReference type="GO" id="GO:0043565">
    <property type="term" value="F:sequence-specific DNA binding"/>
    <property type="evidence" value="ECO:0007669"/>
    <property type="project" value="InterPro"/>
</dbReference>
<evidence type="ECO:0000256" key="1">
    <source>
        <dbReference type="PROSITE-ProRule" id="PRU00339"/>
    </source>
</evidence>
<dbReference type="Gene3D" id="1.10.10.60">
    <property type="entry name" value="Homeodomain-like"/>
    <property type="match status" value="2"/>
</dbReference>
<keyword evidence="2" id="KW-0472">Membrane</keyword>
<organism evidence="4 5">
    <name type="scientific">Candidatus Chryseobacterium massiliense</name>
    <dbReference type="NCBI Taxonomy" id="204089"/>
    <lineage>
        <taxon>Bacteria</taxon>
        <taxon>Pseudomonadati</taxon>
        <taxon>Bacteroidota</taxon>
        <taxon>Flavobacteriia</taxon>
        <taxon>Flavobacteriales</taxon>
        <taxon>Weeksellaceae</taxon>
        <taxon>Chryseobacterium group</taxon>
        <taxon>Chryseobacterium</taxon>
    </lineage>
</organism>
<dbReference type="InterPro" id="IPR018060">
    <property type="entry name" value="HTH_AraC"/>
</dbReference>
<dbReference type="InterPro" id="IPR011990">
    <property type="entry name" value="TPR-like_helical_dom_sf"/>
</dbReference>
<name>A0A3D9BAH2_9FLAO</name>
<proteinExistence type="predicted"/>
<keyword evidence="5" id="KW-1185">Reference proteome</keyword>
<dbReference type="AlphaFoldDB" id="A0A3D9BAH2"/>
<protein>
    <submittedName>
        <fullName evidence="4">AraC family transcriptional regulator</fullName>
    </submittedName>
</protein>
<evidence type="ECO:0000256" key="2">
    <source>
        <dbReference type="SAM" id="Phobius"/>
    </source>
</evidence>
<dbReference type="GO" id="GO:0003700">
    <property type="term" value="F:DNA-binding transcription factor activity"/>
    <property type="evidence" value="ECO:0007669"/>
    <property type="project" value="InterPro"/>
</dbReference>
<accession>A0A3D9BAH2</accession>
<dbReference type="InterPro" id="IPR019734">
    <property type="entry name" value="TPR_rpt"/>
</dbReference>
<sequence length="570" mass="66815">MSRRTVLTFFLLIVGTMLRSQKKVTPSYDDIRKKYENLEKEDQNALPYVSAFIRKAKKEGNADKLCLGYKDAVYFSKDANLKLSYADSTIAAAFRSKKNELISDAYLGKGIIYYFNFRKFQLASDEYVKAHNYALKTDDEYLQKKIIYHLGVVKSYLGYYNKALELFNQSIRFNESKAKDEDNANLRFNYFRGYMNSLHQMIICHENLNQNAKADSLLMVGLSATKNKSEFTLEHAYFLKCAGSMYYKNNQYNDALYYLKKSLPVLNQKSDFTWATVIHFYLGNIYIKTGDHEKGIRELKKVDSIYNKHQFILPEAIESYRSLINYYKNSKNEKEQLYYTDQLLKVNEGIRKDFAYLAEKIYEDFEIAGLVKQKYKLEKSLGRQYITVSFAIVFSVMLIIMLIWRNAREQDLKKRYADLQIKLSKTNEKELVMEEKPVYSVKGKSELPDELVEKLTLKVRNFEDKEQFLEPGITAVKLADRFKTNPTYLSAFIHENKGMNFPSYITQLRIEYITNKLNSDKNYSKYTIQALAEMCGIASRNNFTDHFKRINGIGVSDFIKMRLKDNERQE</sequence>
<dbReference type="Gene3D" id="1.25.40.10">
    <property type="entry name" value="Tetratricopeptide repeat domain"/>
    <property type="match status" value="2"/>
</dbReference>
<evidence type="ECO:0000259" key="3">
    <source>
        <dbReference type="PROSITE" id="PS01124"/>
    </source>
</evidence>
<reference evidence="4 5" key="1">
    <citation type="journal article" date="2004" name="Emerg. Infect. Dis.">
        <title>Amoebae-resisting bacteria isolated from human nasal swabs by amoebal coculture.</title>
        <authorList>
            <person name="Greub G."/>
            <person name="La Scola B."/>
            <person name="Raoult D."/>
        </authorList>
    </citation>
    <scope>NUCLEOTIDE SEQUENCE [LARGE SCALE GENOMIC DNA]</scope>
    <source>
        <strain evidence="4 5">CCUG 51329</strain>
    </source>
</reference>
<keyword evidence="1" id="KW-0802">TPR repeat</keyword>
<gene>
    <name evidence="4" type="ORF">DRF68_09015</name>
</gene>
<keyword evidence="2" id="KW-1133">Transmembrane helix</keyword>